<dbReference type="PANTHER" id="PTHR10039">
    <property type="entry name" value="AMELOGENIN"/>
    <property type="match status" value="1"/>
</dbReference>
<dbReference type="EMBL" id="JBBBZM010000051">
    <property type="protein sequence ID" value="KAL0636403.1"/>
    <property type="molecule type" value="Genomic_DNA"/>
</dbReference>
<dbReference type="InterPro" id="IPR056125">
    <property type="entry name" value="DUF7708"/>
</dbReference>
<dbReference type="InterPro" id="IPR002110">
    <property type="entry name" value="Ankyrin_rpt"/>
</dbReference>
<dbReference type="Pfam" id="PF24809">
    <property type="entry name" value="DUF7708"/>
    <property type="match status" value="1"/>
</dbReference>
<gene>
    <name evidence="4" type="ORF">Q9L58_004653</name>
</gene>
<organism evidence="4 5">
    <name type="scientific">Discina gigas</name>
    <dbReference type="NCBI Taxonomy" id="1032678"/>
    <lineage>
        <taxon>Eukaryota</taxon>
        <taxon>Fungi</taxon>
        <taxon>Dikarya</taxon>
        <taxon>Ascomycota</taxon>
        <taxon>Pezizomycotina</taxon>
        <taxon>Pezizomycetes</taxon>
        <taxon>Pezizales</taxon>
        <taxon>Discinaceae</taxon>
        <taxon>Discina</taxon>
    </lineage>
</organism>
<name>A0ABR3GKD6_9PEZI</name>
<dbReference type="Pfam" id="PF24883">
    <property type="entry name" value="NPHP3_N"/>
    <property type="match status" value="1"/>
</dbReference>
<dbReference type="SUPFAM" id="SSF52540">
    <property type="entry name" value="P-loop containing nucleoside triphosphate hydrolases"/>
    <property type="match status" value="1"/>
</dbReference>
<dbReference type="InterPro" id="IPR056884">
    <property type="entry name" value="NPHP3-like_N"/>
</dbReference>
<feature type="domain" description="NACHT" evidence="3">
    <location>
        <begin position="408"/>
        <end position="558"/>
    </location>
</feature>
<dbReference type="Pfam" id="PF13637">
    <property type="entry name" value="Ank_4"/>
    <property type="match status" value="1"/>
</dbReference>
<dbReference type="PROSITE" id="PS50837">
    <property type="entry name" value="NACHT"/>
    <property type="match status" value="1"/>
</dbReference>
<evidence type="ECO:0000256" key="1">
    <source>
        <dbReference type="ARBA" id="ARBA00022737"/>
    </source>
</evidence>
<accession>A0ABR3GKD6</accession>
<dbReference type="Gene3D" id="1.25.40.20">
    <property type="entry name" value="Ankyrin repeat-containing domain"/>
    <property type="match status" value="2"/>
</dbReference>
<evidence type="ECO:0000256" key="2">
    <source>
        <dbReference type="PROSITE-ProRule" id="PRU00023"/>
    </source>
</evidence>
<dbReference type="PANTHER" id="PTHR10039:SF16">
    <property type="entry name" value="GPI INOSITOL-DEACYLASE"/>
    <property type="match status" value="1"/>
</dbReference>
<dbReference type="InterPro" id="IPR027417">
    <property type="entry name" value="P-loop_NTPase"/>
</dbReference>
<dbReference type="InterPro" id="IPR036770">
    <property type="entry name" value="Ankyrin_rpt-contain_sf"/>
</dbReference>
<dbReference type="PROSITE" id="PS50297">
    <property type="entry name" value="ANK_REP_REGION"/>
    <property type="match status" value="5"/>
</dbReference>
<feature type="repeat" description="ANK" evidence="2">
    <location>
        <begin position="941"/>
        <end position="974"/>
    </location>
</feature>
<keyword evidence="2" id="KW-0040">ANK repeat</keyword>
<feature type="repeat" description="ANK" evidence="2">
    <location>
        <begin position="976"/>
        <end position="1009"/>
    </location>
</feature>
<dbReference type="InterPro" id="IPR007111">
    <property type="entry name" value="NACHT_NTPase"/>
</dbReference>
<sequence length="1161" mass="129972">MRSPSPSPSIQSLNSLPSAASVPNLATSLPATASPIQASAVDISIPTISTACPSTAIPVFNLNPASSLGSASYLVPEASTVPVDDLTSIQHLKPDSGFTPAHIMGGNGDSSRNQTLWQQALDKISPEDKIGIDFTTGSLLHNLIQATQEKKQEIESKRWVYRNSHGETVSYADKFLTLLNKYAGIVDIAIQHDPHVVALVWSGFRFLLQVATADMENVRMIFDSLEGLIRILFRCDIYEQLYTKRNLQATQQLNTSLIKLYITILNYLCSARRQLSLNSTARMLKSVLSDSGELFRNIQECEKEVQKDVDMADKEAVALGSDEQVEAAHDLKLLLIEMQEPIQDIARIVDNINKTVESAKRVQILLWLSDIPYNDHHKFSRQHRHKETGDWLLQHDIFRKWRNSSESSMLWLRGNAGSGKTMLASKIIDEFQPDPNTGNALAYFYCNYREDTRRDPAFLLRTLVKQLCLLGPTNQLPDVVLSIYEKREIQGHQSGPLHLEESRDLIVALSAGFTQTTIIIDALDECDRGTRNGLFLTLKQIINSTTHVRIFVTGRSDGDIQRMLRDFPSHYLDATDNSGDISTYIHSEITRCSNEGLLLDEEEIDQVLESEIIRALEQGADGMFMWVHLQILAICREHTSEGIRETLRTLPKGLDETYIQILRRIADTETPDTYHKVQKVLKWILYSQRPCSPELISDVLSGGDASIWKVTVILNICQSLVVYDQELGILRFAHFSVQEFLVRQPNFDKELAHTDIAEICLAYLISSSVARPSLLHYSTTNWAAHIRLAGVGSTTFNGLWKHFLQPSEAYEAWGARVIETWNGVNRYGDFGLESPVHGCIVPPLWIACHYGLFDIFRFFLENGVDLHCCNKRRQTPLMSSAYYGRHKFVHLIIERQYGGQNDMDIHGNTALSWAARQGHEKVVQMLLGTSGVDPDSRDADTGQSPLLWAARRGHKKVVRVLLDTSGVDLDSRDTESGQSPLSWAAENGYEEVVQMLLNTSGVNPDSRDTELGRSPLSRAARRGHEKVVQMLLDTSGVDPDSRDTEFGRSPLSWAAESGYEKVVQMLLDASGVDPDSRDTEFGRSPLSWAAESGHEKVVQMLLHRSAVDPDSRDTESGRSPFSWAAMYGCERVVQMLPATTGVEPDPSDTFRIVGSIFKQLH</sequence>
<evidence type="ECO:0000313" key="4">
    <source>
        <dbReference type="EMBL" id="KAL0636403.1"/>
    </source>
</evidence>
<feature type="repeat" description="ANK" evidence="2">
    <location>
        <begin position="1011"/>
        <end position="1044"/>
    </location>
</feature>
<keyword evidence="5" id="KW-1185">Reference proteome</keyword>
<dbReference type="Pfam" id="PF00023">
    <property type="entry name" value="Ank"/>
    <property type="match status" value="1"/>
</dbReference>
<evidence type="ECO:0000313" key="5">
    <source>
        <dbReference type="Proteomes" id="UP001447188"/>
    </source>
</evidence>
<feature type="repeat" description="ANK" evidence="2">
    <location>
        <begin position="1081"/>
        <end position="1106"/>
    </location>
</feature>
<feature type="repeat" description="ANK" evidence="2">
    <location>
        <begin position="1046"/>
        <end position="1079"/>
    </location>
</feature>
<keyword evidence="1" id="KW-0677">Repeat</keyword>
<dbReference type="Pfam" id="PF12796">
    <property type="entry name" value="Ank_2"/>
    <property type="match status" value="2"/>
</dbReference>
<protein>
    <recommendedName>
        <fullName evidence="3">NACHT domain-containing protein</fullName>
    </recommendedName>
</protein>
<dbReference type="SUPFAM" id="SSF48403">
    <property type="entry name" value="Ankyrin repeat"/>
    <property type="match status" value="2"/>
</dbReference>
<dbReference type="PROSITE" id="PS50088">
    <property type="entry name" value="ANK_REPEAT"/>
    <property type="match status" value="6"/>
</dbReference>
<proteinExistence type="predicted"/>
<dbReference type="Gene3D" id="3.40.50.300">
    <property type="entry name" value="P-loop containing nucleotide triphosphate hydrolases"/>
    <property type="match status" value="1"/>
</dbReference>
<dbReference type="SMART" id="SM00248">
    <property type="entry name" value="ANK"/>
    <property type="match status" value="9"/>
</dbReference>
<reference evidence="4 5" key="1">
    <citation type="submission" date="2024-02" db="EMBL/GenBank/DDBJ databases">
        <title>Discinaceae phylogenomics.</title>
        <authorList>
            <person name="Dirks A.C."/>
            <person name="James T.Y."/>
        </authorList>
    </citation>
    <scope>NUCLEOTIDE SEQUENCE [LARGE SCALE GENOMIC DNA]</scope>
    <source>
        <strain evidence="4 5">ACD0624</strain>
    </source>
</reference>
<feature type="repeat" description="ANK" evidence="2">
    <location>
        <begin position="906"/>
        <end position="939"/>
    </location>
</feature>
<dbReference type="Proteomes" id="UP001447188">
    <property type="component" value="Unassembled WGS sequence"/>
</dbReference>
<evidence type="ECO:0000259" key="3">
    <source>
        <dbReference type="PROSITE" id="PS50837"/>
    </source>
</evidence>
<comment type="caution">
    <text evidence="4">The sequence shown here is derived from an EMBL/GenBank/DDBJ whole genome shotgun (WGS) entry which is preliminary data.</text>
</comment>